<accession>C4GIX3</accession>
<dbReference type="EMBL" id="ACJW02000003">
    <property type="protein sequence ID" value="EEP67745.1"/>
    <property type="molecule type" value="Genomic_DNA"/>
</dbReference>
<gene>
    <name evidence="2" type="ORF">GCWU000324_01995</name>
</gene>
<evidence type="ECO:0000259" key="1">
    <source>
        <dbReference type="Pfam" id="PF14090"/>
    </source>
</evidence>
<protein>
    <recommendedName>
        <fullName evidence="1">Winged helix-turn-helix domain-containing protein</fullName>
    </recommendedName>
</protein>
<dbReference type="HOGENOM" id="CLU_184450_0_0_4"/>
<organism evidence="2 3">
    <name type="scientific">Kingella oralis ATCC 51147</name>
    <dbReference type="NCBI Taxonomy" id="629741"/>
    <lineage>
        <taxon>Bacteria</taxon>
        <taxon>Pseudomonadati</taxon>
        <taxon>Pseudomonadota</taxon>
        <taxon>Betaproteobacteria</taxon>
        <taxon>Neisseriales</taxon>
        <taxon>Neisseriaceae</taxon>
        <taxon>Kingella</taxon>
    </lineage>
</organism>
<dbReference type="RefSeq" id="WP_003796853.1">
    <property type="nucleotide sequence ID" value="NZ_GG665872.1"/>
</dbReference>
<evidence type="ECO:0000313" key="2">
    <source>
        <dbReference type="EMBL" id="EEP67745.1"/>
    </source>
</evidence>
<proteinExistence type="predicted"/>
<sequence>MKFPPFTDNSQSGEILSILTAGGTLTHREAMQLGIMCFTARITEIRAAGYNVICHMETSKNKHGKPIKYGRYSLIKGGSHE</sequence>
<reference evidence="2" key="1">
    <citation type="submission" date="2009-04" db="EMBL/GenBank/DDBJ databases">
        <authorList>
            <person name="Weinstock G."/>
            <person name="Sodergren E."/>
            <person name="Clifton S."/>
            <person name="Fulton L."/>
            <person name="Fulton B."/>
            <person name="Courtney L."/>
            <person name="Fronick C."/>
            <person name="Harrison M."/>
            <person name="Strong C."/>
            <person name="Farmer C."/>
            <person name="Delahaunty K."/>
            <person name="Markovic C."/>
            <person name="Hall O."/>
            <person name="Minx P."/>
            <person name="Tomlinson C."/>
            <person name="Mitreva M."/>
            <person name="Nelson J."/>
            <person name="Hou S."/>
            <person name="Wollam A."/>
            <person name="Pepin K.H."/>
            <person name="Johnson M."/>
            <person name="Bhonagiri V."/>
            <person name="Nash W.E."/>
            <person name="Warren W."/>
            <person name="Chinwalla A."/>
            <person name="Mardis E.R."/>
            <person name="Wilson R.K."/>
        </authorList>
    </citation>
    <scope>NUCLEOTIDE SEQUENCE [LARGE SCALE GENOMIC DNA]</scope>
    <source>
        <strain evidence="2">ATCC 51147</strain>
    </source>
</reference>
<evidence type="ECO:0000313" key="3">
    <source>
        <dbReference type="Proteomes" id="UP000003009"/>
    </source>
</evidence>
<dbReference type="OrthoDB" id="8605365at2"/>
<dbReference type="InterPro" id="IPR055245">
    <property type="entry name" value="HTH_proteobacteria"/>
</dbReference>
<dbReference type="STRING" id="629741.GCWU000324_01995"/>
<feature type="domain" description="Winged helix-turn-helix" evidence="1">
    <location>
        <begin position="10"/>
        <end position="76"/>
    </location>
</feature>
<name>C4GIX3_9NEIS</name>
<dbReference type="Proteomes" id="UP000003009">
    <property type="component" value="Unassembled WGS sequence"/>
</dbReference>
<keyword evidence="3" id="KW-1185">Reference proteome</keyword>
<dbReference type="Pfam" id="PF14090">
    <property type="entry name" value="HTH_39"/>
    <property type="match status" value="1"/>
</dbReference>
<dbReference type="AlphaFoldDB" id="C4GIX3"/>
<dbReference type="GeneID" id="84906037"/>
<comment type="caution">
    <text evidence="2">The sequence shown here is derived from an EMBL/GenBank/DDBJ whole genome shotgun (WGS) entry which is preliminary data.</text>
</comment>